<protein>
    <recommendedName>
        <fullName evidence="3">STAS/SEC14 domain-containing protein</fullName>
    </recommendedName>
</protein>
<comment type="caution">
    <text evidence="1">The sequence shown here is derived from an EMBL/GenBank/DDBJ whole genome shotgun (WGS) entry which is preliminary data.</text>
</comment>
<evidence type="ECO:0000313" key="1">
    <source>
        <dbReference type="EMBL" id="MBD3866559.1"/>
    </source>
</evidence>
<sequence length="107" mass="11845">MTGPLQKKDILGAFDAAVADDSYRSGMNRLWDYRDADLSALDSAAIAEMAQYSSKFPNGINDAKVAFLVGRKLEFGLTRMFAAYASEMSSTVKVFYSLEDAEVWLIQ</sequence>
<evidence type="ECO:0000313" key="2">
    <source>
        <dbReference type="Proteomes" id="UP000648239"/>
    </source>
</evidence>
<accession>A0A8J6XZS0</accession>
<organism evidence="1 2">
    <name type="scientific">Candidatus Polarisedimenticola svalbardensis</name>
    <dbReference type="NCBI Taxonomy" id="2886004"/>
    <lineage>
        <taxon>Bacteria</taxon>
        <taxon>Pseudomonadati</taxon>
        <taxon>Acidobacteriota</taxon>
        <taxon>Candidatus Polarisedimenticolia</taxon>
        <taxon>Candidatus Polarisedimenticolales</taxon>
        <taxon>Candidatus Polarisedimenticolaceae</taxon>
        <taxon>Candidatus Polarisedimenticola</taxon>
    </lineage>
</organism>
<dbReference type="EMBL" id="JACXWD010000001">
    <property type="protein sequence ID" value="MBD3866559.1"/>
    <property type="molecule type" value="Genomic_DNA"/>
</dbReference>
<evidence type="ECO:0008006" key="3">
    <source>
        <dbReference type="Google" id="ProtNLM"/>
    </source>
</evidence>
<dbReference type="AlphaFoldDB" id="A0A8J6XZS0"/>
<dbReference type="Proteomes" id="UP000648239">
    <property type="component" value="Unassembled WGS sequence"/>
</dbReference>
<reference evidence="1 2" key="1">
    <citation type="submission" date="2020-08" db="EMBL/GenBank/DDBJ databases">
        <title>Acidobacteriota in marine sediments use diverse sulfur dissimilation pathways.</title>
        <authorList>
            <person name="Wasmund K."/>
        </authorList>
    </citation>
    <scope>NUCLEOTIDE SEQUENCE [LARGE SCALE GENOMIC DNA]</scope>
    <source>
        <strain evidence="1">MAG AM4</strain>
    </source>
</reference>
<name>A0A8J6XZS0_9BACT</name>
<proteinExistence type="predicted"/>
<gene>
    <name evidence="1" type="ORF">IFK94_00390</name>
</gene>